<comment type="caution">
    <text evidence="2">The sequence shown here is derived from an EMBL/GenBank/DDBJ whole genome shotgun (WGS) entry which is preliminary data.</text>
</comment>
<evidence type="ECO:0000313" key="3">
    <source>
        <dbReference type="Proteomes" id="UP000265520"/>
    </source>
</evidence>
<evidence type="ECO:0000313" key="2">
    <source>
        <dbReference type="EMBL" id="MCI27186.1"/>
    </source>
</evidence>
<accession>A0A392QUI9</accession>
<keyword evidence="3" id="KW-1185">Reference proteome</keyword>
<dbReference type="Proteomes" id="UP000265520">
    <property type="component" value="Unassembled WGS sequence"/>
</dbReference>
<name>A0A392QUI9_9FABA</name>
<dbReference type="EMBL" id="LXQA010157803">
    <property type="protein sequence ID" value="MCI27186.1"/>
    <property type="molecule type" value="Genomic_DNA"/>
</dbReference>
<proteinExistence type="predicted"/>
<evidence type="ECO:0000256" key="1">
    <source>
        <dbReference type="SAM" id="MobiDB-lite"/>
    </source>
</evidence>
<sequence>VCPFCRSAISKLMVIKIETHEDIDQDGTTDTTCFKPSKSRKFRNMNEGSSSSFKGLSNVNSFGKMSGRSSGMIASENECIDDKPQ</sequence>
<organism evidence="2 3">
    <name type="scientific">Trifolium medium</name>
    <dbReference type="NCBI Taxonomy" id="97028"/>
    <lineage>
        <taxon>Eukaryota</taxon>
        <taxon>Viridiplantae</taxon>
        <taxon>Streptophyta</taxon>
        <taxon>Embryophyta</taxon>
        <taxon>Tracheophyta</taxon>
        <taxon>Spermatophyta</taxon>
        <taxon>Magnoliopsida</taxon>
        <taxon>eudicotyledons</taxon>
        <taxon>Gunneridae</taxon>
        <taxon>Pentapetalae</taxon>
        <taxon>rosids</taxon>
        <taxon>fabids</taxon>
        <taxon>Fabales</taxon>
        <taxon>Fabaceae</taxon>
        <taxon>Papilionoideae</taxon>
        <taxon>50 kb inversion clade</taxon>
        <taxon>NPAAA clade</taxon>
        <taxon>Hologalegina</taxon>
        <taxon>IRL clade</taxon>
        <taxon>Trifolieae</taxon>
        <taxon>Trifolium</taxon>
    </lineage>
</organism>
<feature type="non-terminal residue" evidence="2">
    <location>
        <position position="1"/>
    </location>
</feature>
<protein>
    <submittedName>
        <fullName evidence="2">E3 ubiquitin-protein ligase XBAT31-like</fullName>
    </submittedName>
</protein>
<feature type="region of interest" description="Disordered" evidence="1">
    <location>
        <begin position="66"/>
        <end position="85"/>
    </location>
</feature>
<dbReference type="AlphaFoldDB" id="A0A392QUI9"/>
<reference evidence="2 3" key="1">
    <citation type="journal article" date="2018" name="Front. Plant Sci.">
        <title>Red Clover (Trifolium pratense) and Zigzag Clover (T. medium) - A Picture of Genomic Similarities and Differences.</title>
        <authorList>
            <person name="Dluhosova J."/>
            <person name="Istvanek J."/>
            <person name="Nedelnik J."/>
            <person name="Repkova J."/>
        </authorList>
    </citation>
    <scope>NUCLEOTIDE SEQUENCE [LARGE SCALE GENOMIC DNA]</scope>
    <source>
        <strain evidence="3">cv. 10/8</strain>
        <tissue evidence="2">Leaf</tissue>
    </source>
</reference>